<evidence type="ECO:0000313" key="2">
    <source>
        <dbReference type="Proteomes" id="UP001241377"/>
    </source>
</evidence>
<dbReference type="EMBL" id="JASBWR010000015">
    <property type="protein sequence ID" value="KAJ9109839.1"/>
    <property type="molecule type" value="Genomic_DNA"/>
</dbReference>
<keyword evidence="2" id="KW-1185">Reference proteome</keyword>
<protein>
    <submittedName>
        <fullName evidence="1">Uncharacterized protein</fullName>
    </submittedName>
</protein>
<sequence length="529" mass="57403">MQHVEGLGDDPLEPEGISLRGAHGQRSANPGVVIPAISVKSEFTTLSKKAERGVRQVVSCLVTVQVPQAGRRESYPAPPVIQTPSKSSLTDEITASVVSPRHDSQDGLYRMVSAPTALEPVSPSIVHSSTDSFSHISADLKYRMSDYKTSGIDSLGRIRLFDILRVRKGAFVLDISVYLFQHALVCVTEEKKKGSRGFLNSPSSYSSLRHASAERGSKKEKGVLKLKGRIYFKHVKGVLDTSIAGDLSLTITMEDESIDSFILTFRDKDSMDLWRRTIIEAVQEIKGDQQPLPTSPMSPPMSASGSMSSKLTKMGFDDNIVSVTQSPANGPSSPQPQGMKMPGKSMVGEFGPLLRPESELACLPVPLLPVHTPIDLLIVCAIPNASTAGMQAAHKIRPIKAAFEHACQSLGPRDRLSLVTYEHGLGGSVRKTHFFSPGRIEGRRKLEKFIAQIASRPEDGKEATLDEFMVATDKETKTDMISGVNVGLDTVLQRRARNPLTAVVLINDSGEVVKRASMDLVLARAEAAK</sequence>
<evidence type="ECO:0000313" key="1">
    <source>
        <dbReference type="EMBL" id="KAJ9109839.1"/>
    </source>
</evidence>
<dbReference type="Proteomes" id="UP001241377">
    <property type="component" value="Unassembled WGS sequence"/>
</dbReference>
<accession>A0ACC2WDM4</accession>
<gene>
    <name evidence="1" type="ORF">QFC19_001818</name>
</gene>
<reference evidence="1" key="1">
    <citation type="submission" date="2023-04" db="EMBL/GenBank/DDBJ databases">
        <title>Draft Genome sequencing of Naganishia species isolated from polar environments using Oxford Nanopore Technology.</title>
        <authorList>
            <person name="Leo P."/>
            <person name="Venkateswaran K."/>
        </authorList>
    </citation>
    <scope>NUCLEOTIDE SEQUENCE</scope>
    <source>
        <strain evidence="1">MNA-CCFEE 5261</strain>
    </source>
</reference>
<name>A0ACC2WDM4_9TREE</name>
<organism evidence="1 2">
    <name type="scientific">Naganishia cerealis</name>
    <dbReference type="NCBI Taxonomy" id="610337"/>
    <lineage>
        <taxon>Eukaryota</taxon>
        <taxon>Fungi</taxon>
        <taxon>Dikarya</taxon>
        <taxon>Basidiomycota</taxon>
        <taxon>Agaricomycotina</taxon>
        <taxon>Tremellomycetes</taxon>
        <taxon>Filobasidiales</taxon>
        <taxon>Filobasidiaceae</taxon>
        <taxon>Naganishia</taxon>
    </lineage>
</organism>
<comment type="caution">
    <text evidence="1">The sequence shown here is derived from an EMBL/GenBank/DDBJ whole genome shotgun (WGS) entry which is preliminary data.</text>
</comment>
<proteinExistence type="predicted"/>